<dbReference type="AlphaFoldDB" id="A0A4R2NEN5"/>
<dbReference type="RefSeq" id="WP_132750357.1">
    <property type="nucleotide sequence ID" value="NZ_QXNC01000002.1"/>
</dbReference>
<protein>
    <submittedName>
        <fullName evidence="2">Uncharacterized protein</fullName>
    </submittedName>
</protein>
<accession>A0A4R2NEN5</accession>
<name>A0A4R2NEN5_9BURK</name>
<evidence type="ECO:0000313" key="2">
    <source>
        <dbReference type="EMBL" id="TCP19680.1"/>
    </source>
</evidence>
<evidence type="ECO:0000313" key="3">
    <source>
        <dbReference type="Proteomes" id="UP000295182"/>
    </source>
</evidence>
<organism evidence="2 3">
    <name type="scientific">Simplicispira metamorpha</name>
    <dbReference type="NCBI Taxonomy" id="80881"/>
    <lineage>
        <taxon>Bacteria</taxon>
        <taxon>Pseudomonadati</taxon>
        <taxon>Pseudomonadota</taxon>
        <taxon>Betaproteobacteria</taxon>
        <taxon>Burkholderiales</taxon>
        <taxon>Comamonadaceae</taxon>
        <taxon>Simplicispira</taxon>
    </lineage>
</organism>
<sequence>MSLLLSYVTLEELAQELGLSSAAQVLQKMLKARIFPVLPLRRDWHVFVTPHFPDTRYQVIKSTVVHRPDVQGIELDEAICIELLACPVSKTPLTSADAAWVLPHKPGQESVAASSSHLHRQTLPVLLQHDKDARDWSMPDQCFIALPRFTVFDVSNHPVSEVQKWRFSEDIQCSPGVLIKLSELRVRPEDEAKLRQSLTQPKPTPKHLPTSGQHISVQLGQLLDVFNEHRDDIKQVLTKNTPSAQREQLSRDLHNALQTKDPARWQGETLRGYAVGLIFPTPSYGRRSKKPALYTGDGIPKKLATLLENLANQLQEVRTFETGQWKDWLIAQLGMSEKEASNVTTIVRLTLPPRGGNRLPVQSSPKVQ</sequence>
<dbReference type="OrthoDB" id="10013451at2"/>
<dbReference type="EMBL" id="SLXH01000004">
    <property type="protein sequence ID" value="TCP19680.1"/>
    <property type="molecule type" value="Genomic_DNA"/>
</dbReference>
<reference evidence="2 3" key="1">
    <citation type="submission" date="2019-03" db="EMBL/GenBank/DDBJ databases">
        <title>Genomic Encyclopedia of Type Strains, Phase IV (KMG-IV): sequencing the most valuable type-strain genomes for metagenomic binning, comparative biology and taxonomic classification.</title>
        <authorList>
            <person name="Goeker M."/>
        </authorList>
    </citation>
    <scope>NUCLEOTIDE SEQUENCE [LARGE SCALE GENOMIC DNA]</scope>
    <source>
        <strain evidence="2 3">DSM 1837</strain>
    </source>
</reference>
<dbReference type="Proteomes" id="UP000295182">
    <property type="component" value="Unassembled WGS sequence"/>
</dbReference>
<keyword evidence="3" id="KW-1185">Reference proteome</keyword>
<gene>
    <name evidence="2" type="ORF">EV674_104141</name>
</gene>
<evidence type="ECO:0000256" key="1">
    <source>
        <dbReference type="SAM" id="MobiDB-lite"/>
    </source>
</evidence>
<comment type="caution">
    <text evidence="2">The sequence shown here is derived from an EMBL/GenBank/DDBJ whole genome shotgun (WGS) entry which is preliminary data.</text>
</comment>
<feature type="region of interest" description="Disordered" evidence="1">
    <location>
        <begin position="192"/>
        <end position="212"/>
    </location>
</feature>
<proteinExistence type="predicted"/>